<feature type="compositionally biased region" description="Acidic residues" evidence="3">
    <location>
        <begin position="115"/>
        <end position="124"/>
    </location>
</feature>
<feature type="domain" description="Plastid lipid-associated protein/fibrillin conserved" evidence="4">
    <location>
        <begin position="129"/>
        <end position="338"/>
    </location>
</feature>
<feature type="compositionally biased region" description="Basic and acidic residues" evidence="3">
    <location>
        <begin position="86"/>
        <end position="99"/>
    </location>
</feature>
<keyword evidence="2" id="KW-0934">Plastid</keyword>
<dbReference type="InterPro" id="IPR006843">
    <property type="entry name" value="PAP/fibrillin_dom"/>
</dbReference>
<dbReference type="RefSeq" id="XP_002499841.1">
    <property type="nucleotide sequence ID" value="XM_002499795.1"/>
</dbReference>
<feature type="region of interest" description="Disordered" evidence="3">
    <location>
        <begin position="1"/>
        <end position="127"/>
    </location>
</feature>
<dbReference type="OrthoDB" id="203682at2759"/>
<dbReference type="PANTHER" id="PTHR31906">
    <property type="entry name" value="PLASTID-LIPID-ASSOCIATED PROTEIN 4, CHLOROPLASTIC-RELATED"/>
    <property type="match status" value="1"/>
</dbReference>
<evidence type="ECO:0000256" key="1">
    <source>
        <dbReference type="ARBA" id="ARBA00004474"/>
    </source>
</evidence>
<dbReference type="Pfam" id="PF04755">
    <property type="entry name" value="PAP_fibrillin"/>
    <property type="match status" value="1"/>
</dbReference>
<evidence type="ECO:0000256" key="2">
    <source>
        <dbReference type="ARBA" id="ARBA00022640"/>
    </source>
</evidence>
<dbReference type="InParanoid" id="C1DZD4"/>
<dbReference type="GO" id="GO:0009536">
    <property type="term" value="C:plastid"/>
    <property type="evidence" value="ECO:0007669"/>
    <property type="project" value="UniProtKB-SubCell"/>
</dbReference>
<dbReference type="Proteomes" id="UP000002009">
    <property type="component" value="Chromosome 2"/>
</dbReference>
<evidence type="ECO:0000313" key="6">
    <source>
        <dbReference type="Proteomes" id="UP000002009"/>
    </source>
</evidence>
<sequence>MALVASTRAHVRPSAPSRVSISTRRAAIAPAIAAKPRSARPASLVAPRALSIDEGDGSASSEPMTYTEEDLMKETTEAASKPEVVSPKKEEPKKEEPKAESPAPPPPAPAPSAWESEEEEDPDAEERSRLIRKLLGLAAASSRGQQASRDAKATMEDIITELEFMNPTEEPARKINGEWALVYASVEAFRSSPFFWGFQKMLPGGEDLASQLFKFTAGLPVAGTRGPFGVISQTVSLESEEMVSEVEMRIFDPFFAVASGVSGTVVSTANVTVKPDGAGDVLLVTPRTTRVRNSNVGGAILDQIVVPTSELMSSVAGGAVEAEATVTYVDDAVRIVRVGKDLDQIFVYTKMADIM</sequence>
<comment type="subcellular location">
    <subcellularLocation>
        <location evidence="1">Plastid</location>
    </subcellularLocation>
</comment>
<dbReference type="AlphaFoldDB" id="C1DZD4"/>
<protein>
    <recommendedName>
        <fullName evidence="4">Plastid lipid-associated protein/fibrillin conserved domain-containing protein</fullName>
    </recommendedName>
</protein>
<accession>C1DZD4</accession>
<feature type="compositionally biased region" description="Low complexity" evidence="3">
    <location>
        <begin position="20"/>
        <end position="43"/>
    </location>
</feature>
<proteinExistence type="predicted"/>
<evidence type="ECO:0000313" key="5">
    <source>
        <dbReference type="EMBL" id="ACO61099.1"/>
    </source>
</evidence>
<dbReference type="KEGG" id="mis:MICPUN_98628"/>
<dbReference type="InterPro" id="IPR039633">
    <property type="entry name" value="PAP"/>
</dbReference>
<dbReference type="EMBL" id="CP001323">
    <property type="protein sequence ID" value="ACO61099.1"/>
    <property type="molecule type" value="Genomic_DNA"/>
</dbReference>
<dbReference type="eggNOG" id="ENOG502S2BE">
    <property type="taxonomic scope" value="Eukaryota"/>
</dbReference>
<reference evidence="5 6" key="1">
    <citation type="journal article" date="2009" name="Science">
        <title>Green evolution and dynamic adaptations revealed by genomes of the marine picoeukaryotes Micromonas.</title>
        <authorList>
            <person name="Worden A.Z."/>
            <person name="Lee J.H."/>
            <person name="Mock T."/>
            <person name="Rouze P."/>
            <person name="Simmons M.P."/>
            <person name="Aerts A.L."/>
            <person name="Allen A.E."/>
            <person name="Cuvelier M.L."/>
            <person name="Derelle E."/>
            <person name="Everett M.V."/>
            <person name="Foulon E."/>
            <person name="Grimwood J."/>
            <person name="Gundlach H."/>
            <person name="Henrissat B."/>
            <person name="Napoli C."/>
            <person name="McDonald S.M."/>
            <person name="Parker M.S."/>
            <person name="Rombauts S."/>
            <person name="Salamov A."/>
            <person name="Von Dassow P."/>
            <person name="Badger J.H."/>
            <person name="Coutinho P.M."/>
            <person name="Demir E."/>
            <person name="Dubchak I."/>
            <person name="Gentemann C."/>
            <person name="Eikrem W."/>
            <person name="Gready J.E."/>
            <person name="John U."/>
            <person name="Lanier W."/>
            <person name="Lindquist E.A."/>
            <person name="Lucas S."/>
            <person name="Mayer K.F."/>
            <person name="Moreau H."/>
            <person name="Not F."/>
            <person name="Otillar R."/>
            <person name="Panaud O."/>
            <person name="Pangilinan J."/>
            <person name="Paulsen I."/>
            <person name="Piegu B."/>
            <person name="Poliakov A."/>
            <person name="Robbens S."/>
            <person name="Schmutz J."/>
            <person name="Toulza E."/>
            <person name="Wyss T."/>
            <person name="Zelensky A."/>
            <person name="Zhou K."/>
            <person name="Armbrust E.V."/>
            <person name="Bhattacharya D."/>
            <person name="Goodenough U.W."/>
            <person name="Van de Peer Y."/>
            <person name="Grigoriev I.V."/>
        </authorList>
    </citation>
    <scope>NUCLEOTIDE SEQUENCE [LARGE SCALE GENOMIC DNA]</scope>
    <source>
        <strain evidence="6">RCC299 / NOUM17</strain>
    </source>
</reference>
<organism evidence="5 6">
    <name type="scientific">Micromonas commoda (strain RCC299 / NOUM17 / CCMP2709)</name>
    <name type="common">Picoplanktonic green alga</name>
    <dbReference type="NCBI Taxonomy" id="296587"/>
    <lineage>
        <taxon>Eukaryota</taxon>
        <taxon>Viridiplantae</taxon>
        <taxon>Chlorophyta</taxon>
        <taxon>Mamiellophyceae</taxon>
        <taxon>Mamiellales</taxon>
        <taxon>Mamiellaceae</taxon>
        <taxon>Micromonas</taxon>
    </lineage>
</organism>
<evidence type="ECO:0000256" key="3">
    <source>
        <dbReference type="SAM" id="MobiDB-lite"/>
    </source>
</evidence>
<dbReference type="GeneID" id="8241516"/>
<keyword evidence="6" id="KW-1185">Reference proteome</keyword>
<evidence type="ECO:0000259" key="4">
    <source>
        <dbReference type="Pfam" id="PF04755"/>
    </source>
</evidence>
<gene>
    <name evidence="5" type="ORF">MICPUN_98628</name>
</gene>
<name>C1DZD4_MICCC</name>